<accession>A0A166WT52</accession>
<evidence type="ECO:0000256" key="4">
    <source>
        <dbReference type="ARBA" id="ARBA00023136"/>
    </source>
</evidence>
<feature type="region of interest" description="Disordered" evidence="5">
    <location>
        <begin position="1"/>
        <end position="57"/>
    </location>
</feature>
<feature type="transmembrane region" description="Helical" evidence="6">
    <location>
        <begin position="425"/>
        <end position="447"/>
    </location>
</feature>
<feature type="transmembrane region" description="Helical" evidence="6">
    <location>
        <begin position="181"/>
        <end position="201"/>
    </location>
</feature>
<dbReference type="STRING" id="436010.A0A166WT52"/>
<evidence type="ECO:0000313" key="7">
    <source>
        <dbReference type="EMBL" id="KZP34082.1"/>
    </source>
</evidence>
<evidence type="ECO:0000256" key="2">
    <source>
        <dbReference type="ARBA" id="ARBA00022692"/>
    </source>
</evidence>
<evidence type="ECO:0000256" key="1">
    <source>
        <dbReference type="ARBA" id="ARBA00004141"/>
    </source>
</evidence>
<comment type="subcellular location">
    <subcellularLocation>
        <location evidence="1">Membrane</location>
        <topology evidence="1">Multi-pass membrane protein</topology>
    </subcellularLocation>
</comment>
<feature type="transmembrane region" description="Helical" evidence="6">
    <location>
        <begin position="213"/>
        <end position="235"/>
    </location>
</feature>
<evidence type="ECO:0000313" key="8">
    <source>
        <dbReference type="Proteomes" id="UP000076532"/>
    </source>
</evidence>
<keyword evidence="2 6" id="KW-0812">Transmembrane</keyword>
<name>A0A166WT52_9AGAM</name>
<dbReference type="Proteomes" id="UP000076532">
    <property type="component" value="Unassembled WGS sequence"/>
</dbReference>
<protein>
    <submittedName>
        <fullName evidence="7">High-affinity methionine permease</fullName>
    </submittedName>
</protein>
<feature type="transmembrane region" description="Helical" evidence="6">
    <location>
        <begin position="347"/>
        <end position="366"/>
    </location>
</feature>
<feature type="transmembrane region" description="Helical" evidence="6">
    <location>
        <begin position="296"/>
        <end position="319"/>
    </location>
</feature>
<feature type="transmembrane region" description="Helical" evidence="6">
    <location>
        <begin position="265"/>
        <end position="284"/>
    </location>
</feature>
<keyword evidence="8" id="KW-1185">Reference proteome</keyword>
<dbReference type="FunFam" id="1.20.1740.10:FF:000025">
    <property type="entry name" value="High-affinity methionine permease"/>
    <property type="match status" value="1"/>
</dbReference>
<sequence>MSEHTELPNLDRHHSYGSDGSHTAPEKKDNGVTHDPGNINFASVNDDATDGESFDKVPDSQRRISTFSAIMLAVGRIIGTGIFATPASILGAVGSPGMALILWVIGAIIAGSGAAVYAEWGTGLPRSGGEKNYLEFFFRRPAFLISCIYAANAALLGWPSGNSVFAGEMILSAAGKEVTQWNQRGIGLGVITFALLVHALIPKWGIRLQNVLGVFKLVVLLFIVFSGFAALAGHIDHLPAGTARFDNFHDAFSGTKTSANAFVTALYNVIWSFIGYSNINYALSEVKHPVKTLKRALPICIIIIAILYLLVNIAFFAAIPKEDMITSDRLVAALFMRNMFGPTAEKAVSVLIALSAIGNVLAVLFSQGRINQELGREGVLPFSKLWASNKPFQSPFAGLSLQWAVSLVVMLAPPPGDAYSFLLNLISYPLNVFNTLISGALIVVHFRRAHYAWAPPFKAPLPVIIFFFLASIFLVVAPLVPPEADAPVYVSLPYWLHVVVGFGILAVGGVYWLIWAVALPRLGGYRLERRAVVSSDGITRNVFGRAYPE</sequence>
<evidence type="ECO:0000256" key="6">
    <source>
        <dbReference type="SAM" id="Phobius"/>
    </source>
</evidence>
<organism evidence="7 8">
    <name type="scientific">Athelia psychrophila</name>
    <dbReference type="NCBI Taxonomy" id="1759441"/>
    <lineage>
        <taxon>Eukaryota</taxon>
        <taxon>Fungi</taxon>
        <taxon>Dikarya</taxon>
        <taxon>Basidiomycota</taxon>
        <taxon>Agaricomycotina</taxon>
        <taxon>Agaricomycetes</taxon>
        <taxon>Agaricomycetidae</taxon>
        <taxon>Atheliales</taxon>
        <taxon>Atheliaceae</taxon>
        <taxon>Athelia</taxon>
    </lineage>
</organism>
<evidence type="ECO:0000256" key="5">
    <source>
        <dbReference type="SAM" id="MobiDB-lite"/>
    </source>
</evidence>
<dbReference type="GO" id="GO:0015179">
    <property type="term" value="F:L-amino acid transmembrane transporter activity"/>
    <property type="evidence" value="ECO:0007669"/>
    <property type="project" value="TreeGrafter"/>
</dbReference>
<dbReference type="Gene3D" id="1.20.1740.10">
    <property type="entry name" value="Amino acid/polyamine transporter I"/>
    <property type="match status" value="1"/>
</dbReference>
<feature type="transmembrane region" description="Helical" evidence="6">
    <location>
        <begin position="459"/>
        <end position="480"/>
    </location>
</feature>
<evidence type="ECO:0000256" key="3">
    <source>
        <dbReference type="ARBA" id="ARBA00022989"/>
    </source>
</evidence>
<dbReference type="InterPro" id="IPR002293">
    <property type="entry name" value="AA/rel_permease1"/>
</dbReference>
<feature type="transmembrane region" description="Helical" evidence="6">
    <location>
        <begin position="492"/>
        <end position="519"/>
    </location>
</feature>
<feature type="transmembrane region" description="Helical" evidence="6">
    <location>
        <begin position="394"/>
        <end position="413"/>
    </location>
</feature>
<dbReference type="OrthoDB" id="5982228at2759"/>
<dbReference type="PANTHER" id="PTHR11785">
    <property type="entry name" value="AMINO ACID TRANSPORTER"/>
    <property type="match status" value="1"/>
</dbReference>
<dbReference type="GO" id="GO:0016020">
    <property type="term" value="C:membrane"/>
    <property type="evidence" value="ECO:0007669"/>
    <property type="project" value="UniProtKB-SubCell"/>
</dbReference>
<dbReference type="AlphaFoldDB" id="A0A166WT52"/>
<dbReference type="PIRSF" id="PIRSF006060">
    <property type="entry name" value="AA_transporter"/>
    <property type="match status" value="1"/>
</dbReference>
<feature type="compositionally biased region" description="Basic and acidic residues" evidence="5">
    <location>
        <begin position="1"/>
        <end position="16"/>
    </location>
</feature>
<keyword evidence="3 6" id="KW-1133">Transmembrane helix</keyword>
<dbReference type="EMBL" id="KV417481">
    <property type="protein sequence ID" value="KZP34082.1"/>
    <property type="molecule type" value="Genomic_DNA"/>
</dbReference>
<gene>
    <name evidence="7" type="ORF">FIBSPDRAFT_943143</name>
</gene>
<keyword evidence="4 6" id="KW-0472">Membrane</keyword>
<feature type="transmembrane region" description="Helical" evidence="6">
    <location>
        <begin position="141"/>
        <end position="161"/>
    </location>
</feature>
<reference evidence="7 8" key="1">
    <citation type="journal article" date="2016" name="Mol. Biol. Evol.">
        <title>Comparative Genomics of Early-Diverging Mushroom-Forming Fungi Provides Insights into the Origins of Lignocellulose Decay Capabilities.</title>
        <authorList>
            <person name="Nagy L.G."/>
            <person name="Riley R."/>
            <person name="Tritt A."/>
            <person name="Adam C."/>
            <person name="Daum C."/>
            <person name="Floudas D."/>
            <person name="Sun H."/>
            <person name="Yadav J.S."/>
            <person name="Pangilinan J."/>
            <person name="Larsson K.H."/>
            <person name="Matsuura K."/>
            <person name="Barry K."/>
            <person name="Labutti K."/>
            <person name="Kuo R."/>
            <person name="Ohm R.A."/>
            <person name="Bhattacharya S.S."/>
            <person name="Shirouzu T."/>
            <person name="Yoshinaga Y."/>
            <person name="Martin F.M."/>
            <person name="Grigoriev I.V."/>
            <person name="Hibbett D.S."/>
        </authorList>
    </citation>
    <scope>NUCLEOTIDE SEQUENCE [LARGE SCALE GENOMIC DNA]</scope>
    <source>
        <strain evidence="7 8">CBS 109695</strain>
    </source>
</reference>
<dbReference type="Pfam" id="PF13520">
    <property type="entry name" value="AA_permease_2"/>
    <property type="match status" value="1"/>
</dbReference>
<feature type="transmembrane region" description="Helical" evidence="6">
    <location>
        <begin position="100"/>
        <end position="120"/>
    </location>
</feature>
<proteinExistence type="predicted"/>
<feature type="transmembrane region" description="Helical" evidence="6">
    <location>
        <begin position="70"/>
        <end position="94"/>
    </location>
</feature>
<dbReference type="InterPro" id="IPR050598">
    <property type="entry name" value="AminoAcid_Transporter"/>
</dbReference>
<dbReference type="PANTHER" id="PTHR11785:SF498">
    <property type="entry name" value="HIGH-AFFINITY METHIONINE PERMEASE"/>
    <property type="match status" value="1"/>
</dbReference>